<sequence length="321" mass="38112">MAQLIKLDEYASRYEYDLKRYTSQFTRLKREKWYYLENEWRHRQLVESEPNDELDDEDTDWFATEPNKFVQLFQKMKRKMYTKEAELLEEDLDEEEKQLPSFPATLEALKQQFLEETFHSQLRWASTSLLEESRMHPKYKWDEWLRTFVTQIPDNYLLMYKPVFFIKNAPIQLDIVLLSPTEVYCITLLEGTKNSVFSVSSERFWLEYIEKKQKKRLSPLITLNRTTSVVGPILKKAGSTLPVKKVVLATDGFFDLQAQGHSVEYIDKRRIASWMEKLKRHSSPLKKNQVMAAEALLAHCQTVAIPREPDEEILIDEEPLK</sequence>
<name>A0A0M0KGT3_ALKHA</name>
<dbReference type="PIRSF" id="PIRSF012560">
    <property type="entry name" value="Pullulanase"/>
    <property type="match status" value="1"/>
</dbReference>
<comment type="caution">
    <text evidence="1">The sequence shown here is derived from an EMBL/GenBank/DDBJ whole genome shotgun (WGS) entry which is preliminary data.</text>
</comment>
<dbReference type="PATRIC" id="fig|136160.3.peg.938"/>
<dbReference type="AlphaFoldDB" id="A0A0M0KGT3"/>
<evidence type="ECO:0008006" key="2">
    <source>
        <dbReference type="Google" id="ProtNLM"/>
    </source>
</evidence>
<proteinExistence type="predicted"/>
<organism evidence="1">
    <name type="scientific">Halalkalibacterium halodurans</name>
    <name type="common">Bacillus halodurans</name>
    <dbReference type="NCBI Taxonomy" id="86665"/>
    <lineage>
        <taxon>Bacteria</taxon>
        <taxon>Bacillati</taxon>
        <taxon>Bacillota</taxon>
        <taxon>Bacilli</taxon>
        <taxon>Bacillales</taxon>
        <taxon>Bacillaceae</taxon>
        <taxon>Halalkalibacterium (ex Joshi et al. 2022)</taxon>
    </lineage>
</organism>
<evidence type="ECO:0000313" key="1">
    <source>
        <dbReference type="EMBL" id="KOO38021.1"/>
    </source>
</evidence>
<dbReference type="InterPro" id="IPR012397">
    <property type="entry name" value="Pullulanase"/>
</dbReference>
<reference evidence="1" key="1">
    <citation type="submission" date="2015-08" db="EMBL/GenBank/DDBJ databases">
        <title>Complete DNA Sequence of Pseudomonas syringae pv. actinidiae, the Causal Agent of Kiwifruit Canker Disease.</title>
        <authorList>
            <person name="Rikkerink E.H.A."/>
            <person name="Fineran P.C."/>
        </authorList>
    </citation>
    <scope>NUCLEOTIDE SEQUENCE</scope>
    <source>
        <strain evidence="1">DSM 13666</strain>
    </source>
</reference>
<dbReference type="GeneID" id="87598785"/>
<dbReference type="RefSeq" id="WP_053430480.1">
    <property type="nucleotide sequence ID" value="NZ_CP040441.1"/>
</dbReference>
<dbReference type="EMBL" id="LILD01000001">
    <property type="protein sequence ID" value="KOO38021.1"/>
    <property type="molecule type" value="Genomic_DNA"/>
</dbReference>
<gene>
    <name evidence="1" type="ORF">AMD02_03475</name>
</gene>
<accession>A0A0M0KGT3</accession>
<protein>
    <recommendedName>
        <fullName evidence="2">Nuclease-related domain-containing protein</fullName>
    </recommendedName>
</protein>